<evidence type="ECO:0000256" key="4">
    <source>
        <dbReference type="ARBA" id="ARBA00022989"/>
    </source>
</evidence>
<evidence type="ECO:0000256" key="6">
    <source>
        <dbReference type="ARBA" id="ARBA00029467"/>
    </source>
</evidence>
<reference evidence="10" key="1">
    <citation type="journal article" date="2009" name="Science">
        <title>The B73 maize genome: complexity, diversity, and dynamics.</title>
        <authorList>
            <person name="Schnable P.S."/>
            <person name="Ware D."/>
            <person name="Fulton R.S."/>
            <person name="Stein J.C."/>
            <person name="Wei F."/>
            <person name="Pasternak S."/>
            <person name="Liang C."/>
            <person name="Zhang J."/>
            <person name="Fulton L."/>
            <person name="Graves T.A."/>
            <person name="Minx P."/>
            <person name="Reily A.D."/>
            <person name="Courtney L."/>
            <person name="Kruchowski S.S."/>
            <person name="Tomlinson C."/>
            <person name="Strong C."/>
            <person name="Delehaunty K."/>
            <person name="Fronick C."/>
            <person name="Courtney B."/>
            <person name="Rock S.M."/>
            <person name="Belter E."/>
            <person name="Du F."/>
            <person name="Kim K."/>
            <person name="Abbott R.M."/>
            <person name="Cotton M."/>
            <person name="Levy A."/>
            <person name="Marchetto P."/>
            <person name="Ochoa K."/>
            <person name="Jackson S.M."/>
            <person name="Gillam B."/>
            <person name="Chen W."/>
            <person name="Yan L."/>
            <person name="Higginbotham J."/>
            <person name="Cardenas M."/>
            <person name="Waligorski J."/>
            <person name="Applebaum E."/>
            <person name="Phelps L."/>
            <person name="Falcone J."/>
            <person name="Kanchi K."/>
            <person name="Thane T."/>
            <person name="Scimone A."/>
            <person name="Thane N."/>
            <person name="Henke J."/>
            <person name="Wang T."/>
            <person name="Ruppert J."/>
            <person name="Shah N."/>
            <person name="Rotter K."/>
            <person name="Hodges J."/>
            <person name="Ingenthron E."/>
            <person name="Cordes M."/>
            <person name="Kohlberg S."/>
            <person name="Sgro J."/>
            <person name="Delgado B."/>
            <person name="Mead K."/>
            <person name="Chinwalla A."/>
            <person name="Leonard S."/>
            <person name="Crouse K."/>
            <person name="Collura K."/>
            <person name="Kudrna D."/>
            <person name="Currie J."/>
            <person name="He R."/>
            <person name="Angelova A."/>
            <person name="Rajasekar S."/>
            <person name="Mueller T."/>
            <person name="Lomeli R."/>
            <person name="Scara G."/>
            <person name="Ko A."/>
            <person name="Delaney K."/>
            <person name="Wissotski M."/>
            <person name="Lopez G."/>
            <person name="Campos D."/>
            <person name="Braidotti M."/>
            <person name="Ashley E."/>
            <person name="Golser W."/>
            <person name="Kim H."/>
            <person name="Lee S."/>
            <person name="Lin J."/>
            <person name="Dujmic Z."/>
            <person name="Kim W."/>
            <person name="Talag J."/>
            <person name="Zuccolo A."/>
            <person name="Fan C."/>
            <person name="Sebastian A."/>
            <person name="Kramer M."/>
            <person name="Spiegel L."/>
            <person name="Nascimento L."/>
            <person name="Zutavern T."/>
            <person name="Miller B."/>
            <person name="Ambroise C."/>
            <person name="Muller S."/>
            <person name="Spooner W."/>
            <person name="Narechania A."/>
            <person name="Ren L."/>
            <person name="Wei S."/>
            <person name="Kumari S."/>
            <person name="Faga B."/>
            <person name="Levy M.J."/>
            <person name="McMahan L."/>
            <person name="Van Buren P."/>
            <person name="Vaughn M.W."/>
            <person name="Ying K."/>
            <person name="Yeh C.-T."/>
            <person name="Emrich S.J."/>
            <person name="Jia Y."/>
            <person name="Kalyanaraman A."/>
            <person name="Hsia A.-P."/>
            <person name="Barbazuk W.B."/>
            <person name="Baucom R.S."/>
            <person name="Brutnell T.P."/>
            <person name="Carpita N.C."/>
            <person name="Chaparro C."/>
            <person name="Chia J.-M."/>
            <person name="Deragon J.-M."/>
            <person name="Estill J.C."/>
            <person name="Fu Y."/>
            <person name="Jeddeloh J.A."/>
            <person name="Han Y."/>
            <person name="Lee H."/>
            <person name="Li P."/>
            <person name="Lisch D.R."/>
            <person name="Liu S."/>
            <person name="Liu Z."/>
            <person name="Nagel D.H."/>
            <person name="McCann M.C."/>
            <person name="SanMiguel P."/>
            <person name="Myers A.M."/>
            <person name="Nettleton D."/>
            <person name="Nguyen J."/>
            <person name="Penning B.W."/>
            <person name="Ponnala L."/>
            <person name="Schneider K.L."/>
            <person name="Schwartz D.C."/>
            <person name="Sharma A."/>
            <person name="Soderlund C."/>
            <person name="Springer N.M."/>
            <person name="Sun Q."/>
            <person name="Wang H."/>
            <person name="Waterman M."/>
            <person name="Westerman R."/>
            <person name="Wolfgruber T.K."/>
            <person name="Yang L."/>
            <person name="Yu Y."/>
            <person name="Zhang L."/>
            <person name="Zhou S."/>
            <person name="Zhu Q."/>
            <person name="Bennetzen J.L."/>
            <person name="Dawe R.K."/>
            <person name="Jiang J."/>
            <person name="Jiang N."/>
            <person name="Presting G.G."/>
            <person name="Wessler S.R."/>
            <person name="Aluru S."/>
            <person name="Martienssen R.A."/>
            <person name="Clifton S.W."/>
            <person name="McCombie W.R."/>
            <person name="Wing R.A."/>
            <person name="Wilson R.K."/>
        </authorList>
    </citation>
    <scope>NUCLEOTIDE SEQUENCE [LARGE SCALE GENOMIC DNA]</scope>
    <source>
        <strain evidence="10">cv. B73</strain>
    </source>
</reference>
<dbReference type="GeneID" id="100286159"/>
<dbReference type="InterPro" id="IPR009606">
    <property type="entry name" value="DEAL/Modifying_wall_lignin1/2"/>
</dbReference>
<reference evidence="9" key="3">
    <citation type="submission" date="2021-05" db="UniProtKB">
        <authorList>
            <consortium name="EnsemblPlants"/>
        </authorList>
    </citation>
    <scope>IDENTIFICATION</scope>
    <source>
        <strain evidence="9">cv. B73</strain>
    </source>
</reference>
<comment type="subcellular location">
    <subcellularLocation>
        <location evidence="1">Endomembrane system</location>
        <topology evidence="1">Multi-pass membrane protein</topology>
    </subcellularLocation>
</comment>
<keyword evidence="2" id="KW-0812">Transmembrane</keyword>
<reference evidence="9" key="2">
    <citation type="submission" date="2019-07" db="EMBL/GenBank/DDBJ databases">
        <authorList>
            <person name="Seetharam A."/>
            <person name="Woodhouse M."/>
            <person name="Cannon E."/>
        </authorList>
    </citation>
    <scope>NUCLEOTIDE SEQUENCE [LARGE SCALE GENOMIC DNA]</scope>
    <source>
        <strain evidence="9">cv. B73</strain>
    </source>
</reference>
<comment type="similarity">
    <text evidence="6">Belongs to the DESIGUAL family.</text>
</comment>
<dbReference type="OrthoDB" id="2015495at2759"/>
<keyword evidence="11" id="KW-1267">Proteomics identification</keyword>
<evidence type="ECO:0000313" key="10">
    <source>
        <dbReference type="Proteomes" id="UP000007305"/>
    </source>
</evidence>
<evidence type="ECO:0000256" key="2">
    <source>
        <dbReference type="ARBA" id="ARBA00022692"/>
    </source>
</evidence>
<proteinExistence type="evidence at protein level"/>
<dbReference type="Proteomes" id="UP000007305">
    <property type="component" value="Chromosome 10"/>
</dbReference>
<feature type="region of interest" description="Disordered" evidence="7">
    <location>
        <begin position="130"/>
        <end position="189"/>
    </location>
</feature>
<organism evidence="9 10">
    <name type="scientific">Zea mays</name>
    <name type="common">Maize</name>
    <dbReference type="NCBI Taxonomy" id="4577"/>
    <lineage>
        <taxon>Eukaryota</taxon>
        <taxon>Viridiplantae</taxon>
        <taxon>Streptophyta</taxon>
        <taxon>Embryophyta</taxon>
        <taxon>Tracheophyta</taxon>
        <taxon>Spermatophyta</taxon>
        <taxon>Magnoliopsida</taxon>
        <taxon>Liliopsida</taxon>
        <taxon>Poales</taxon>
        <taxon>Poaceae</taxon>
        <taxon>PACMAD clade</taxon>
        <taxon>Panicoideae</taxon>
        <taxon>Andropogonodae</taxon>
        <taxon>Andropogoneae</taxon>
        <taxon>Tripsacinae</taxon>
        <taxon>Zea</taxon>
    </lineage>
</organism>
<feature type="chain" id="PRO_5032903211" description="Fiber protein Fb34" evidence="8">
    <location>
        <begin position="22"/>
        <end position="189"/>
    </location>
</feature>
<accession>A0A804RMA0</accession>
<dbReference type="GO" id="GO:0012505">
    <property type="term" value="C:endomembrane system"/>
    <property type="evidence" value="ECO:0007669"/>
    <property type="project" value="UniProtKB-SubCell"/>
</dbReference>
<feature type="compositionally biased region" description="Basic residues" evidence="7">
    <location>
        <begin position="145"/>
        <end position="157"/>
    </location>
</feature>
<dbReference type="InterPro" id="IPR052222">
    <property type="entry name" value="DESIGUAL"/>
</dbReference>
<evidence type="ECO:0000313" key="9">
    <source>
        <dbReference type="EnsemblPlants" id="Zm00001eb433800_P003"/>
    </source>
</evidence>
<dbReference type="Pfam" id="PF06749">
    <property type="entry name" value="DUF1218"/>
    <property type="match status" value="1"/>
</dbReference>
<feature type="signal peptide" evidence="8">
    <location>
        <begin position="1"/>
        <end position="21"/>
    </location>
</feature>
<feature type="compositionally biased region" description="Basic residues" evidence="7">
    <location>
        <begin position="168"/>
        <end position="189"/>
    </location>
</feature>
<dbReference type="Gramene" id="Zm00001eb433800_T003">
    <property type="protein sequence ID" value="Zm00001eb433800_P003"/>
    <property type="gene ID" value="Zm00001eb433800"/>
</dbReference>
<evidence type="ECO:0000256" key="1">
    <source>
        <dbReference type="ARBA" id="ARBA00004127"/>
    </source>
</evidence>
<protein>
    <recommendedName>
        <fullName evidence="12">Fiber protein Fb34</fullName>
    </recommendedName>
</protein>
<evidence type="ECO:0007829" key="11">
    <source>
        <dbReference type="PeptideAtlas" id="A0A804RMA0"/>
    </source>
</evidence>
<feature type="compositionally biased region" description="Low complexity" evidence="7">
    <location>
        <begin position="158"/>
        <end position="167"/>
    </location>
</feature>
<dbReference type="AlphaFoldDB" id="A0A804RMA0"/>
<name>A0A804RMA0_MAIZE</name>
<keyword evidence="3 8" id="KW-0732">Signal</keyword>
<dbReference type="PANTHER" id="PTHR31769">
    <property type="entry name" value="OS07G0462200 PROTEIN-RELATED"/>
    <property type="match status" value="1"/>
</dbReference>
<dbReference type="EnsemblPlants" id="Zm00001eb433800_T003">
    <property type="protein sequence ID" value="Zm00001eb433800_P003"/>
    <property type="gene ID" value="Zm00001eb433800"/>
</dbReference>
<evidence type="ECO:0000256" key="8">
    <source>
        <dbReference type="SAM" id="SignalP"/>
    </source>
</evidence>
<keyword evidence="5" id="KW-0472">Membrane</keyword>
<evidence type="ECO:0008006" key="12">
    <source>
        <dbReference type="Google" id="ProtNLM"/>
    </source>
</evidence>
<evidence type="ECO:0000256" key="5">
    <source>
        <dbReference type="ARBA" id="ARBA00023136"/>
    </source>
</evidence>
<sequence length="189" mass="20571">MASIIVIAVVLVLDVLAFVLAIGAERRRSYANVTAADSSGRAYCVYSSDASTAYGVSALLLLLAAQAVAMAATRCFCCGRGLSPGRWRAWSGTCFIICCAAQGDVRDRGAVPAGGVGPERLPHQVRLAVQQRPAPVRRAAEGSLRRRRRLRLPHRAPGRAALPLLRQGARRRRRAPAHRRRHRHDPHVM</sequence>
<evidence type="ECO:0000256" key="3">
    <source>
        <dbReference type="ARBA" id="ARBA00022729"/>
    </source>
</evidence>
<keyword evidence="4" id="KW-1133">Transmembrane helix</keyword>
<keyword evidence="10" id="KW-1185">Reference proteome</keyword>
<gene>
    <name evidence="9" type="primary">LOC100286159</name>
</gene>
<dbReference type="InParanoid" id="A0A804RMA0"/>
<dbReference type="RefSeq" id="XP_035818987.1">
    <property type="nucleotide sequence ID" value="XM_035963094.1"/>
</dbReference>
<evidence type="ECO:0000256" key="7">
    <source>
        <dbReference type="SAM" id="MobiDB-lite"/>
    </source>
</evidence>